<evidence type="ECO:0000256" key="1">
    <source>
        <dbReference type="ARBA" id="ARBA00004141"/>
    </source>
</evidence>
<keyword evidence="9" id="KW-1185">Reference proteome</keyword>
<keyword evidence="3 7" id="KW-0812">Transmembrane</keyword>
<comment type="caution">
    <text evidence="8">The sequence shown here is derived from an EMBL/GenBank/DDBJ whole genome shotgun (WGS) entry which is preliminary data.</text>
</comment>
<dbReference type="InterPro" id="IPR030417">
    <property type="entry name" value="MS4A"/>
</dbReference>
<feature type="transmembrane region" description="Helical" evidence="7">
    <location>
        <begin position="80"/>
        <end position="102"/>
    </location>
</feature>
<evidence type="ECO:0000256" key="5">
    <source>
        <dbReference type="ARBA" id="ARBA00023136"/>
    </source>
</evidence>
<evidence type="ECO:0000313" key="9">
    <source>
        <dbReference type="Proteomes" id="UP001274896"/>
    </source>
</evidence>
<dbReference type="InterPro" id="IPR007237">
    <property type="entry name" value="CD20-like"/>
</dbReference>
<feature type="region of interest" description="Disordered" evidence="6">
    <location>
        <begin position="258"/>
        <end position="284"/>
    </location>
</feature>
<dbReference type="Proteomes" id="UP001274896">
    <property type="component" value="Unassembled WGS sequence"/>
</dbReference>
<evidence type="ECO:0000256" key="2">
    <source>
        <dbReference type="ARBA" id="ARBA00009565"/>
    </source>
</evidence>
<dbReference type="EMBL" id="JAUCMX010000001">
    <property type="protein sequence ID" value="KAK3557639.1"/>
    <property type="molecule type" value="Genomic_DNA"/>
</dbReference>
<organism evidence="8 9">
    <name type="scientific">Hemibagrus guttatus</name>
    <dbReference type="NCBI Taxonomy" id="175788"/>
    <lineage>
        <taxon>Eukaryota</taxon>
        <taxon>Metazoa</taxon>
        <taxon>Chordata</taxon>
        <taxon>Craniata</taxon>
        <taxon>Vertebrata</taxon>
        <taxon>Euteleostomi</taxon>
        <taxon>Actinopterygii</taxon>
        <taxon>Neopterygii</taxon>
        <taxon>Teleostei</taxon>
        <taxon>Ostariophysi</taxon>
        <taxon>Siluriformes</taxon>
        <taxon>Bagridae</taxon>
        <taxon>Hemibagrus</taxon>
    </lineage>
</organism>
<name>A0AAE0RKY3_9TELE</name>
<proteinExistence type="inferred from homology"/>
<feature type="transmembrane region" description="Helical" evidence="7">
    <location>
        <begin position="52"/>
        <end position="74"/>
    </location>
</feature>
<evidence type="ECO:0000256" key="3">
    <source>
        <dbReference type="ARBA" id="ARBA00022692"/>
    </source>
</evidence>
<comment type="subcellular location">
    <subcellularLocation>
        <location evidence="1">Membrane</location>
        <topology evidence="1">Multi-pass membrane protein</topology>
    </subcellularLocation>
</comment>
<feature type="transmembrane region" description="Helical" evidence="7">
    <location>
        <begin position="465"/>
        <end position="488"/>
    </location>
</feature>
<evidence type="ECO:0000256" key="7">
    <source>
        <dbReference type="SAM" id="Phobius"/>
    </source>
</evidence>
<dbReference type="PANTHER" id="PTHR23320">
    <property type="entry name" value="MEMBRANE-SPANNING 4-DOMAINS SUBFAMILY A MS4A -RELATED"/>
    <property type="match status" value="1"/>
</dbReference>
<dbReference type="Pfam" id="PF04103">
    <property type="entry name" value="CD20"/>
    <property type="match status" value="2"/>
</dbReference>
<evidence type="ECO:0000256" key="6">
    <source>
        <dbReference type="SAM" id="MobiDB-lite"/>
    </source>
</evidence>
<feature type="transmembrane region" description="Helical" evidence="7">
    <location>
        <begin position="517"/>
        <end position="536"/>
    </location>
</feature>
<reference evidence="8" key="1">
    <citation type="submission" date="2023-06" db="EMBL/GenBank/DDBJ databases">
        <title>Male Hemibagrus guttatus genome.</title>
        <authorList>
            <person name="Bian C."/>
        </authorList>
    </citation>
    <scope>NUCLEOTIDE SEQUENCE</scope>
    <source>
        <strain evidence="8">Male_cb2023</strain>
        <tissue evidence="8">Muscle</tissue>
    </source>
</reference>
<comment type="similarity">
    <text evidence="2">Belongs to the MS4A family.</text>
</comment>
<accession>A0AAE0RKY3</accession>
<keyword evidence="5 7" id="KW-0472">Membrane</keyword>
<dbReference type="AlphaFoldDB" id="A0AAE0RKY3"/>
<dbReference type="PANTHER" id="PTHR23320:SF128">
    <property type="entry name" value="MEMBRANE-SPANNING 4-DOMAINS SUBFAMILY A MEMBER 4A"/>
    <property type="match status" value="1"/>
</dbReference>
<feature type="region of interest" description="Disordered" evidence="6">
    <location>
        <begin position="409"/>
        <end position="432"/>
    </location>
</feature>
<dbReference type="GO" id="GO:0016020">
    <property type="term" value="C:membrane"/>
    <property type="evidence" value="ECO:0007669"/>
    <property type="project" value="UniProtKB-SubCell"/>
</dbReference>
<protein>
    <recommendedName>
        <fullName evidence="10">Membrane-spanning 4-domains subfamily A member 4A</fullName>
    </recommendedName>
</protein>
<evidence type="ECO:0000313" key="8">
    <source>
        <dbReference type="EMBL" id="KAK3557639.1"/>
    </source>
</evidence>
<evidence type="ECO:0008006" key="10">
    <source>
        <dbReference type="Google" id="ProtNLM"/>
    </source>
</evidence>
<keyword evidence="4 7" id="KW-1133">Transmembrane helix</keyword>
<gene>
    <name evidence="8" type="ORF">QTP70_032298</name>
</gene>
<feature type="transmembrane region" description="Helical" evidence="7">
    <location>
        <begin position="114"/>
        <end position="134"/>
    </location>
</feature>
<evidence type="ECO:0000256" key="4">
    <source>
        <dbReference type="ARBA" id="ARBA00022989"/>
    </source>
</evidence>
<sequence length="606" mass="66128">MASAQVPLTNVGSGYTIVTQVIPASAVQNTAGQNSHQIHSPLQKFLKGEPKALGTVQIMIGLLTILFGIVLAVYPGSISIFSGVVFWGSLFHIIAGSLAVAASNKLNPCLVKSAMVLNIFSTLSAATGIIIFSLDVAFGRVHHYCIYNYNNYVCNYISKSFTQGINGVLLVFCLLQFCTSIAISAFTCKATCTNEPTLNIINVVPNPEMFAPSAPVVNAFPPHHTQLLFRRDPEAFPGQPRDIVSPACPGSSLGPLPGGACPEHLPRETSRRHPKQMPEPPQLAPFDVEEQRLYSELLPRDRAPYPISKGAPCHPTEEAHFGRLYPGSYPFGHDPELMTIGQNVLDVLRDSIRRGELPLSCRRAVLTLLPKKGDLTHLKNWRPVSLLCTDCKLLSKALASRLTKRNRRVPDSGVLKKRKRKREREKDRQRERQTALLKAQKHIIAGSLAVAASNKLNPCLVKSAMVLNIFSTLSAATGIIIFSLDVAFGRVHHYCIYNYNNYVCNYISKSFTQGINGVLLVFCLLQFCTSIAISAFTCKATCTNEPTLNIINVVPNPETFAPSAPVVNAFPPHHTQLGVNTMHTVAMGASPVENPPAYSEKSQPGQ</sequence>